<evidence type="ECO:0000256" key="2">
    <source>
        <dbReference type="SAM" id="MobiDB-lite"/>
    </source>
</evidence>
<organism evidence="4 5">
    <name type="scientific">Enterocloster bolteae</name>
    <dbReference type="NCBI Taxonomy" id="208479"/>
    <lineage>
        <taxon>Bacteria</taxon>
        <taxon>Bacillati</taxon>
        <taxon>Bacillota</taxon>
        <taxon>Clostridia</taxon>
        <taxon>Lachnospirales</taxon>
        <taxon>Lachnospiraceae</taxon>
        <taxon>Enterocloster</taxon>
    </lineage>
</organism>
<keyword evidence="1" id="KW-0175">Coiled coil</keyword>
<dbReference type="Proteomes" id="UP000284543">
    <property type="component" value="Unassembled WGS sequence"/>
</dbReference>
<comment type="caution">
    <text evidence="4">The sequence shown here is derived from an EMBL/GenBank/DDBJ whole genome shotgun (WGS) entry which is preliminary data.</text>
</comment>
<name>A0A412Z3J8_9FIRM</name>
<proteinExistence type="predicted"/>
<evidence type="ECO:0000313" key="4">
    <source>
        <dbReference type="EMBL" id="RGV74508.1"/>
    </source>
</evidence>
<dbReference type="RefSeq" id="WP_118019054.1">
    <property type="nucleotide sequence ID" value="NZ_CATYQV010000027.1"/>
</dbReference>
<gene>
    <name evidence="4" type="ORF">DWW02_17780</name>
</gene>
<feature type="transmembrane region" description="Helical" evidence="3">
    <location>
        <begin position="9"/>
        <end position="29"/>
    </location>
</feature>
<sequence length="216" mass="24917">MKLSSRERFLIGVLFTIIIWAVALEVFIWPCRAGYRKSMELMESGNQEREEMEFYLSHYEELEQKLKEWERLRNTEDFFYRDIDDIFMDRSLQDMAARAGVSIRRMSIGGAAAAEISYDTQTYDAQSDDPEESGKPAVESGPAGRTVKESVITMEIECPDPKGVMTFADEIYREQKSVLVSFMDVEAVYESGEDGQETYQGMKGIVEVRYYYEEIG</sequence>
<evidence type="ECO:0000256" key="1">
    <source>
        <dbReference type="SAM" id="Coils"/>
    </source>
</evidence>
<protein>
    <submittedName>
        <fullName evidence="4">Uncharacterized protein</fullName>
    </submittedName>
</protein>
<feature type="coiled-coil region" evidence="1">
    <location>
        <begin position="45"/>
        <end position="72"/>
    </location>
</feature>
<feature type="region of interest" description="Disordered" evidence="2">
    <location>
        <begin position="120"/>
        <end position="145"/>
    </location>
</feature>
<evidence type="ECO:0000313" key="5">
    <source>
        <dbReference type="Proteomes" id="UP000284543"/>
    </source>
</evidence>
<reference evidence="4 5" key="1">
    <citation type="submission" date="2018-08" db="EMBL/GenBank/DDBJ databases">
        <title>A genome reference for cultivated species of the human gut microbiota.</title>
        <authorList>
            <person name="Zou Y."/>
            <person name="Xue W."/>
            <person name="Luo G."/>
        </authorList>
    </citation>
    <scope>NUCLEOTIDE SEQUENCE [LARGE SCALE GENOMIC DNA]</scope>
    <source>
        <strain evidence="4 5">AF14-18</strain>
    </source>
</reference>
<keyword evidence="3" id="KW-1133">Transmembrane helix</keyword>
<keyword evidence="3" id="KW-0472">Membrane</keyword>
<evidence type="ECO:0000256" key="3">
    <source>
        <dbReference type="SAM" id="Phobius"/>
    </source>
</evidence>
<dbReference type="EMBL" id="QRZM01000007">
    <property type="protein sequence ID" value="RGV74508.1"/>
    <property type="molecule type" value="Genomic_DNA"/>
</dbReference>
<dbReference type="AlphaFoldDB" id="A0A412Z3J8"/>
<accession>A0A412Z3J8</accession>
<keyword evidence="3" id="KW-0812">Transmembrane</keyword>